<organism evidence="2 3">
    <name type="scientific">Ditylenchus dipsaci</name>
    <dbReference type="NCBI Taxonomy" id="166011"/>
    <lineage>
        <taxon>Eukaryota</taxon>
        <taxon>Metazoa</taxon>
        <taxon>Ecdysozoa</taxon>
        <taxon>Nematoda</taxon>
        <taxon>Chromadorea</taxon>
        <taxon>Rhabditida</taxon>
        <taxon>Tylenchina</taxon>
        <taxon>Tylenchomorpha</taxon>
        <taxon>Sphaerularioidea</taxon>
        <taxon>Anguinidae</taxon>
        <taxon>Anguininae</taxon>
        <taxon>Ditylenchus</taxon>
    </lineage>
</organism>
<dbReference type="InterPro" id="IPR036397">
    <property type="entry name" value="RNaseH_sf"/>
</dbReference>
<dbReference type="InterPro" id="IPR012337">
    <property type="entry name" value="RNaseH-like_sf"/>
</dbReference>
<keyword evidence="2" id="KW-1185">Reference proteome</keyword>
<keyword evidence="1" id="KW-0732">Signal</keyword>
<dbReference type="Gene3D" id="3.30.420.10">
    <property type="entry name" value="Ribonuclease H-like superfamily/Ribonuclease H"/>
    <property type="match status" value="1"/>
</dbReference>
<dbReference type="WBParaSite" id="jg21153">
    <property type="protein sequence ID" value="jg21153"/>
    <property type="gene ID" value="jg21153"/>
</dbReference>
<dbReference type="SUPFAM" id="SSF53098">
    <property type="entry name" value="Ribonuclease H-like"/>
    <property type="match status" value="1"/>
</dbReference>
<evidence type="ECO:0000256" key="1">
    <source>
        <dbReference type="SAM" id="SignalP"/>
    </source>
</evidence>
<evidence type="ECO:0000313" key="3">
    <source>
        <dbReference type="WBParaSite" id="jg21153"/>
    </source>
</evidence>
<evidence type="ECO:0000313" key="2">
    <source>
        <dbReference type="Proteomes" id="UP000887574"/>
    </source>
</evidence>
<name>A0A915DMY3_9BILA</name>
<dbReference type="AlphaFoldDB" id="A0A915DMY3"/>
<reference evidence="3" key="1">
    <citation type="submission" date="2022-11" db="UniProtKB">
        <authorList>
            <consortium name="WormBaseParasite"/>
        </authorList>
    </citation>
    <scope>IDENTIFICATION</scope>
</reference>
<protein>
    <submittedName>
        <fullName evidence="3">DNA-directed DNA polymerase</fullName>
    </submittedName>
</protein>
<proteinExistence type="predicted"/>
<feature type="signal peptide" evidence="1">
    <location>
        <begin position="1"/>
        <end position="24"/>
    </location>
</feature>
<sequence length="312" mass="35524">MIFGCLHCVQAHITVISVVQIVLGHSEPNCCFCRLGAIRHNKNFEAKAFAHNGGKFDMLFVYREIFNLGSVLPEIFRQGTKLYEMCVAKRGMLVKTTFHVSYNLVPILLALFKKSFELHVEEKAFFPYLYNNPANYGQVLSHLPPRDNYLHCSMKPTIKEKFEQWYSMNYNTPLTFVNSCLAIIAKFDILQTTMTIASACMKHFRINYLRTDTIGIVPEKGYTEKSAEGEQQMSPHKLDVYVQRHAPVERPLGIEISGCVWHGHKLCFPDDQMLIPVEGVESRRSMQAELASGTQKLVTLAIVSVEKNVLVK</sequence>
<accession>A0A915DMY3</accession>
<feature type="chain" id="PRO_5037942008" evidence="1">
    <location>
        <begin position="25"/>
        <end position="312"/>
    </location>
</feature>
<dbReference type="Proteomes" id="UP000887574">
    <property type="component" value="Unplaced"/>
</dbReference>
<dbReference type="GO" id="GO:0003676">
    <property type="term" value="F:nucleic acid binding"/>
    <property type="evidence" value="ECO:0007669"/>
    <property type="project" value="InterPro"/>
</dbReference>